<dbReference type="AlphaFoldDB" id="A0A8H2ZPA4"/>
<dbReference type="OrthoDB" id="3539557at2759"/>
<gene>
    <name evidence="2" type="ORF">SCLTRI_LOCUS3473</name>
</gene>
<evidence type="ECO:0000313" key="3">
    <source>
        <dbReference type="Proteomes" id="UP000624404"/>
    </source>
</evidence>
<evidence type="ECO:0000256" key="1">
    <source>
        <dbReference type="SAM" id="MobiDB-lite"/>
    </source>
</evidence>
<feature type="region of interest" description="Disordered" evidence="1">
    <location>
        <begin position="129"/>
        <end position="217"/>
    </location>
</feature>
<feature type="compositionally biased region" description="Basic and acidic residues" evidence="1">
    <location>
        <begin position="65"/>
        <end position="74"/>
    </location>
</feature>
<feature type="region of interest" description="Disordered" evidence="1">
    <location>
        <begin position="38"/>
        <end position="103"/>
    </location>
</feature>
<feature type="compositionally biased region" description="Low complexity" evidence="1">
    <location>
        <begin position="39"/>
        <end position="56"/>
    </location>
</feature>
<reference evidence="2" key="1">
    <citation type="submission" date="2020-10" db="EMBL/GenBank/DDBJ databases">
        <authorList>
            <person name="Kusch S."/>
        </authorList>
    </citation>
    <scope>NUCLEOTIDE SEQUENCE</scope>
    <source>
        <strain evidence="2">SwB9</strain>
    </source>
</reference>
<feature type="region of interest" description="Disordered" evidence="1">
    <location>
        <begin position="1"/>
        <end position="23"/>
    </location>
</feature>
<feature type="compositionally biased region" description="Basic and acidic residues" evidence="1">
    <location>
        <begin position="89"/>
        <end position="103"/>
    </location>
</feature>
<proteinExistence type="predicted"/>
<organism evidence="2 3">
    <name type="scientific">Sclerotinia trifoliorum</name>
    <dbReference type="NCBI Taxonomy" id="28548"/>
    <lineage>
        <taxon>Eukaryota</taxon>
        <taxon>Fungi</taxon>
        <taxon>Dikarya</taxon>
        <taxon>Ascomycota</taxon>
        <taxon>Pezizomycotina</taxon>
        <taxon>Leotiomycetes</taxon>
        <taxon>Helotiales</taxon>
        <taxon>Sclerotiniaceae</taxon>
        <taxon>Sclerotinia</taxon>
    </lineage>
</organism>
<feature type="compositionally biased region" description="Polar residues" evidence="1">
    <location>
        <begin position="129"/>
        <end position="140"/>
    </location>
</feature>
<sequence length="383" mass="42323">MQQPSQSAHPPLHKKQRTSSFHSLFNLTPLSPFRTFLAHAPGSGSSTNSSAHSTPAPRIPQIHPGEYHTDKSVDKPLSTSTSRSIAQKRLAEAKAKAELPPHQEEDTYRSIHCGDQNCCFQSPYSFYRTRSTPSPSNARSKTLLDGQPRSRSVSNPNLRQESPKGGKDSSPAPSPSSLSTHPFRRSLTITGSSRRASSLFSGSPPPPGKSLTPLYEYPEPIGPRSSSWLNREVGIGVERSKSVTWGPSVTIDRHKVARQSYRPSGLSLFSWTAEDAESCEMDGKEGMVDNGEREIAYEWDGAFGWTWACKECGIERCVKCPREVFEQIVVEGETLTDEEGIFSICTPCKHGFCPGTKMRLRIKCKRCEEVECEGCEDLDDEEG</sequence>
<accession>A0A8H2ZPA4</accession>
<protein>
    <submittedName>
        <fullName evidence="2">03155e04-cf52-4172-91ce-c1216bb98770-CDS</fullName>
    </submittedName>
</protein>
<keyword evidence="3" id="KW-1185">Reference proteome</keyword>
<comment type="caution">
    <text evidence="2">The sequence shown here is derived from an EMBL/GenBank/DDBJ whole genome shotgun (WGS) entry which is preliminary data.</text>
</comment>
<evidence type="ECO:0000313" key="2">
    <source>
        <dbReference type="EMBL" id="CAD6443681.1"/>
    </source>
</evidence>
<dbReference type="Proteomes" id="UP000624404">
    <property type="component" value="Unassembled WGS sequence"/>
</dbReference>
<feature type="compositionally biased region" description="Low complexity" evidence="1">
    <location>
        <begin position="191"/>
        <end position="202"/>
    </location>
</feature>
<name>A0A8H2ZPA4_9HELO</name>
<dbReference type="EMBL" id="CAJHIA010000010">
    <property type="protein sequence ID" value="CAD6443681.1"/>
    <property type="molecule type" value="Genomic_DNA"/>
</dbReference>
<feature type="compositionally biased region" description="Polar residues" evidence="1">
    <location>
        <begin position="149"/>
        <end position="160"/>
    </location>
</feature>
<feature type="compositionally biased region" description="Low complexity" evidence="1">
    <location>
        <begin position="168"/>
        <end position="179"/>
    </location>
</feature>